<proteinExistence type="predicted"/>
<gene>
    <name evidence="5" type="ORF">S12H4_01675</name>
</gene>
<dbReference type="GO" id="GO:0005829">
    <property type="term" value="C:cytosol"/>
    <property type="evidence" value="ECO:0007669"/>
    <property type="project" value="TreeGrafter"/>
</dbReference>
<dbReference type="GO" id="GO:0005524">
    <property type="term" value="F:ATP binding"/>
    <property type="evidence" value="ECO:0007669"/>
    <property type="project" value="UniProtKB-KW"/>
</dbReference>
<accession>X1R855</accession>
<protein>
    <recommendedName>
        <fullName evidence="4">tRNA synthetases class I catalytic domain-containing protein</fullName>
    </recommendedName>
</protein>
<dbReference type="GO" id="GO:0004817">
    <property type="term" value="F:cysteine-tRNA ligase activity"/>
    <property type="evidence" value="ECO:0007669"/>
    <property type="project" value="TreeGrafter"/>
</dbReference>
<dbReference type="PANTHER" id="PTHR10890">
    <property type="entry name" value="CYSTEINYL-TRNA SYNTHETASE"/>
    <property type="match status" value="1"/>
</dbReference>
<organism evidence="5">
    <name type="scientific">marine sediment metagenome</name>
    <dbReference type="NCBI Taxonomy" id="412755"/>
    <lineage>
        <taxon>unclassified sequences</taxon>
        <taxon>metagenomes</taxon>
        <taxon>ecological metagenomes</taxon>
    </lineage>
</organism>
<feature type="domain" description="tRNA synthetases class I catalytic" evidence="4">
    <location>
        <begin position="14"/>
        <end position="124"/>
    </location>
</feature>
<dbReference type="GO" id="GO:0006423">
    <property type="term" value="P:cysteinyl-tRNA aminoacylation"/>
    <property type="evidence" value="ECO:0007669"/>
    <property type="project" value="TreeGrafter"/>
</dbReference>
<dbReference type="SUPFAM" id="SSF52374">
    <property type="entry name" value="Nucleotidylyl transferase"/>
    <property type="match status" value="1"/>
</dbReference>
<evidence type="ECO:0000256" key="2">
    <source>
        <dbReference type="ARBA" id="ARBA00022741"/>
    </source>
</evidence>
<reference evidence="5" key="1">
    <citation type="journal article" date="2014" name="Front. Microbiol.">
        <title>High frequency of phylogenetically diverse reductive dehalogenase-homologous genes in deep subseafloor sedimentary metagenomes.</title>
        <authorList>
            <person name="Kawai M."/>
            <person name="Futagami T."/>
            <person name="Toyoda A."/>
            <person name="Takaki Y."/>
            <person name="Nishi S."/>
            <person name="Hori S."/>
            <person name="Arai W."/>
            <person name="Tsubouchi T."/>
            <person name="Morono Y."/>
            <person name="Uchiyama I."/>
            <person name="Ito T."/>
            <person name="Fujiyama A."/>
            <person name="Inagaki F."/>
            <person name="Takami H."/>
        </authorList>
    </citation>
    <scope>NUCLEOTIDE SEQUENCE</scope>
    <source>
        <strain evidence="5">Expedition CK06-06</strain>
    </source>
</reference>
<dbReference type="AlphaFoldDB" id="X1R855"/>
<feature type="non-terminal residue" evidence="5">
    <location>
        <position position="124"/>
    </location>
</feature>
<dbReference type="InterPro" id="IPR032678">
    <property type="entry name" value="tRNA-synt_1_cat_dom"/>
</dbReference>
<comment type="caution">
    <text evidence="5">The sequence shown here is derived from an EMBL/GenBank/DDBJ whole genome shotgun (WGS) entry which is preliminary data.</text>
</comment>
<evidence type="ECO:0000256" key="3">
    <source>
        <dbReference type="ARBA" id="ARBA00022840"/>
    </source>
</evidence>
<dbReference type="PANTHER" id="PTHR10890:SF3">
    <property type="entry name" value="CYSTEINE--TRNA LIGASE, CYTOPLASMIC"/>
    <property type="match status" value="1"/>
</dbReference>
<dbReference type="Gene3D" id="3.40.50.620">
    <property type="entry name" value="HUPs"/>
    <property type="match status" value="1"/>
</dbReference>
<dbReference type="Pfam" id="PF01406">
    <property type="entry name" value="tRNA-synt_1e"/>
    <property type="match status" value="1"/>
</dbReference>
<dbReference type="InterPro" id="IPR024909">
    <property type="entry name" value="Cys-tRNA/MSH_ligase"/>
</dbReference>
<evidence type="ECO:0000313" key="5">
    <source>
        <dbReference type="EMBL" id="GAI63201.1"/>
    </source>
</evidence>
<sequence>MKVYNSLTFKKEEFKPIEPRKVKMYVCGVTVYGSPHLGHAKSAVAFDLIHRYLKFKGYKVNIVKNYTDIDDKIIKSSKERNIDFRTLSNQYIAEYEEIMEMLNVEQDTRNPRATEVIDFIINFI</sequence>
<keyword evidence="3" id="KW-0067">ATP-binding</keyword>
<dbReference type="EMBL" id="BARW01000353">
    <property type="protein sequence ID" value="GAI63201.1"/>
    <property type="molecule type" value="Genomic_DNA"/>
</dbReference>
<name>X1R855_9ZZZZ</name>
<evidence type="ECO:0000259" key="4">
    <source>
        <dbReference type="Pfam" id="PF01406"/>
    </source>
</evidence>
<dbReference type="InterPro" id="IPR014729">
    <property type="entry name" value="Rossmann-like_a/b/a_fold"/>
</dbReference>
<keyword evidence="2" id="KW-0547">Nucleotide-binding</keyword>
<evidence type="ECO:0000256" key="1">
    <source>
        <dbReference type="ARBA" id="ARBA00022598"/>
    </source>
</evidence>
<keyword evidence="1" id="KW-0436">Ligase</keyword>